<proteinExistence type="predicted"/>
<dbReference type="AlphaFoldDB" id="A0A2T9XZK2"/>
<keyword evidence="4" id="KW-1185">Reference proteome</keyword>
<evidence type="ECO:0000313" key="3">
    <source>
        <dbReference type="EMBL" id="PVU85536.1"/>
    </source>
</evidence>
<dbReference type="EMBL" id="MBFS01003647">
    <property type="protein sequence ID" value="PVU85536.1"/>
    <property type="molecule type" value="Genomic_DNA"/>
</dbReference>
<dbReference type="Proteomes" id="UP000245609">
    <property type="component" value="Unassembled WGS sequence"/>
</dbReference>
<dbReference type="InterPro" id="IPR019496">
    <property type="entry name" value="NUFIP1_cons_dom"/>
</dbReference>
<dbReference type="OrthoDB" id="273070at2759"/>
<gene>
    <name evidence="3" type="ORF">BB560_006983</name>
</gene>
<feature type="non-terminal residue" evidence="3">
    <location>
        <position position="131"/>
    </location>
</feature>
<feature type="compositionally biased region" description="Polar residues" evidence="1">
    <location>
        <begin position="113"/>
        <end position="131"/>
    </location>
</feature>
<evidence type="ECO:0000259" key="2">
    <source>
        <dbReference type="Pfam" id="PF10453"/>
    </source>
</evidence>
<protein>
    <recommendedName>
        <fullName evidence="2">FMR1-interacting protein 1 conserved domain-containing protein</fullName>
    </recommendedName>
</protein>
<accession>A0A2T9XZK2</accession>
<comment type="caution">
    <text evidence="3">The sequence shown here is derived from an EMBL/GenBank/DDBJ whole genome shotgun (WGS) entry which is preliminary data.</text>
</comment>
<feature type="region of interest" description="Disordered" evidence="1">
    <location>
        <begin position="94"/>
        <end position="131"/>
    </location>
</feature>
<organism evidence="3 4">
    <name type="scientific">Smittium megazygosporum</name>
    <dbReference type="NCBI Taxonomy" id="133381"/>
    <lineage>
        <taxon>Eukaryota</taxon>
        <taxon>Fungi</taxon>
        <taxon>Fungi incertae sedis</taxon>
        <taxon>Zoopagomycota</taxon>
        <taxon>Kickxellomycotina</taxon>
        <taxon>Harpellomycetes</taxon>
        <taxon>Harpellales</taxon>
        <taxon>Legeriomycetaceae</taxon>
        <taxon>Smittium</taxon>
    </lineage>
</organism>
<evidence type="ECO:0000256" key="1">
    <source>
        <dbReference type="SAM" id="MobiDB-lite"/>
    </source>
</evidence>
<dbReference type="Pfam" id="PF10453">
    <property type="entry name" value="NUFIP1"/>
    <property type="match status" value="1"/>
</dbReference>
<evidence type="ECO:0000313" key="4">
    <source>
        <dbReference type="Proteomes" id="UP000245609"/>
    </source>
</evidence>
<name>A0A2T9XZK2_9FUNG</name>
<reference evidence="3 4" key="1">
    <citation type="journal article" date="2018" name="MBio">
        <title>Comparative Genomics Reveals the Core Gene Toolbox for the Fungus-Insect Symbiosis.</title>
        <authorList>
            <person name="Wang Y."/>
            <person name="Stata M."/>
            <person name="Wang W."/>
            <person name="Stajich J.E."/>
            <person name="White M.M."/>
            <person name="Moncalvo J.M."/>
        </authorList>
    </citation>
    <scope>NUCLEOTIDE SEQUENCE [LARGE SCALE GENOMIC DNA]</scope>
    <source>
        <strain evidence="3 4">SC-DP-2</strain>
    </source>
</reference>
<feature type="domain" description="FMR1-interacting protein 1 conserved" evidence="2">
    <location>
        <begin position="47"/>
        <end position="86"/>
    </location>
</feature>
<sequence>MSNNYQNFNEFFPLELDSYSQKRKIEYISSFEEEGAQKDDLNEESSYASKLKISLNNQEEIAEWIKERKANYPTAQNIKKKRLKALNEEIIKDETISKKGATDSDLDVPEVYSSKNVPKSNQLGINDKNPS</sequence>